<organism evidence="2 3">
    <name type="scientific">Mycoplasmopsis verecunda</name>
    <dbReference type="NCBI Taxonomy" id="171291"/>
    <lineage>
        <taxon>Bacteria</taxon>
        <taxon>Bacillati</taxon>
        <taxon>Mycoplasmatota</taxon>
        <taxon>Mycoplasmoidales</taxon>
        <taxon>Metamycoplasmataceae</taxon>
        <taxon>Mycoplasmopsis</taxon>
    </lineage>
</organism>
<evidence type="ECO:0000313" key="3">
    <source>
        <dbReference type="Proteomes" id="UP000190389"/>
    </source>
</evidence>
<dbReference type="AlphaFoldDB" id="A0A1T4KFA7"/>
<sequence>MKKWLINKILLLSTISLPILAVSSCYQKADEEIKLKPKKQVTNNEMKINQIASKLITNNQERDLYISQQKNIPDDIITELKASMIYANISNVKVLEKSSSVLNNQVKNAIIAITNTLTKDWYWYLNNLNKNKYVLNPFNENYSDITNLEETKNNPKNTKSIFQYVLNKNKTYAIDMKNANIQDIISYEIPNEKFDIYQNKKINFILFDNNTFILYFTYSKDNKNNILIIPDVFLIINNQEAKEITSKFKDSFITALNQRIQNKTNYDILTGSNQQEALDNAYKAFSDKKLFTMYEPNNYSGIFYDATMLLNNNEMQLLRYTWGEINED</sequence>
<dbReference type="Proteomes" id="UP000190389">
    <property type="component" value="Unassembled WGS sequence"/>
</dbReference>
<dbReference type="RefSeq" id="WP_078746784.1">
    <property type="nucleotide sequence ID" value="NZ_CP137850.1"/>
</dbReference>
<dbReference type="NCBIfam" id="TIGR04313">
    <property type="entry name" value="aro_clust_Mycop"/>
    <property type="match status" value="1"/>
</dbReference>
<dbReference type="STRING" id="171291.SAMN02745154_00032"/>
<accession>A0A1T4KFA7</accession>
<dbReference type="InterPro" id="IPR027593">
    <property type="entry name" value="Aro_clust"/>
</dbReference>
<dbReference type="OrthoDB" id="401395at2"/>
<dbReference type="EMBL" id="FUXF01000002">
    <property type="protein sequence ID" value="SJZ41109.1"/>
    <property type="molecule type" value="Genomic_DNA"/>
</dbReference>
<keyword evidence="1" id="KW-0732">Signal</keyword>
<protein>
    <submittedName>
        <fullName evidence="2">Aromatic cluster surface protein</fullName>
    </submittedName>
</protein>
<evidence type="ECO:0000313" key="2">
    <source>
        <dbReference type="EMBL" id="SJZ41109.1"/>
    </source>
</evidence>
<reference evidence="3" key="1">
    <citation type="submission" date="2017-02" db="EMBL/GenBank/DDBJ databases">
        <authorList>
            <person name="Varghese N."/>
            <person name="Submissions S."/>
        </authorList>
    </citation>
    <scope>NUCLEOTIDE SEQUENCE [LARGE SCALE GENOMIC DNA]</scope>
    <source>
        <strain evidence="3">ATCC 27862</strain>
    </source>
</reference>
<feature type="chain" id="PRO_5012459286" evidence="1">
    <location>
        <begin position="22"/>
        <end position="328"/>
    </location>
</feature>
<name>A0A1T4KFA7_9BACT</name>
<proteinExistence type="predicted"/>
<feature type="signal peptide" evidence="1">
    <location>
        <begin position="1"/>
        <end position="21"/>
    </location>
</feature>
<evidence type="ECO:0000256" key="1">
    <source>
        <dbReference type="SAM" id="SignalP"/>
    </source>
</evidence>
<keyword evidence="3" id="KW-1185">Reference proteome</keyword>
<gene>
    <name evidence="2" type="ORF">SAMN02745154_00032</name>
</gene>
<dbReference type="PROSITE" id="PS51257">
    <property type="entry name" value="PROKAR_LIPOPROTEIN"/>
    <property type="match status" value="1"/>
</dbReference>